<evidence type="ECO:0000256" key="7">
    <source>
        <dbReference type="ARBA" id="ARBA00022723"/>
    </source>
</evidence>
<keyword evidence="7" id="KW-0479">Metal-binding</keyword>
<comment type="catalytic activity">
    <reaction evidence="1 11">
        <text>Endonucleolytic cleavage to 5'-phosphomonoester.</text>
        <dbReference type="EC" id="3.1.26.4"/>
    </reaction>
</comment>
<dbReference type="GO" id="GO:0006298">
    <property type="term" value="P:mismatch repair"/>
    <property type="evidence" value="ECO:0007669"/>
    <property type="project" value="TreeGrafter"/>
</dbReference>
<dbReference type="AlphaFoldDB" id="A0A2H0YXW4"/>
<evidence type="ECO:0000256" key="11">
    <source>
        <dbReference type="RuleBase" id="RU003515"/>
    </source>
</evidence>
<evidence type="ECO:0000313" key="13">
    <source>
        <dbReference type="EMBL" id="PIS43334.1"/>
    </source>
</evidence>
<evidence type="ECO:0000256" key="4">
    <source>
        <dbReference type="ARBA" id="ARBA00008378"/>
    </source>
</evidence>
<dbReference type="GO" id="GO:0046872">
    <property type="term" value="F:metal ion binding"/>
    <property type="evidence" value="ECO:0007669"/>
    <property type="project" value="UniProtKB-KW"/>
</dbReference>
<accession>A0A2H0YXW4</accession>
<sequence length="47" mass="4814">MRCVLGVDEAGRGPLAGPVTVGIVAVPEGFDVAREFLGVADSKKLSE</sequence>
<keyword evidence="6 11" id="KW-0540">Nuclease</keyword>
<feature type="non-terminal residue" evidence="13">
    <location>
        <position position="47"/>
    </location>
</feature>
<evidence type="ECO:0000256" key="6">
    <source>
        <dbReference type="ARBA" id="ARBA00022722"/>
    </source>
</evidence>
<evidence type="ECO:0000256" key="10">
    <source>
        <dbReference type="PROSITE-ProRule" id="PRU01319"/>
    </source>
</evidence>
<dbReference type="GO" id="GO:0004523">
    <property type="term" value="F:RNA-DNA hybrid ribonuclease activity"/>
    <property type="evidence" value="ECO:0007669"/>
    <property type="project" value="UniProtKB-EC"/>
</dbReference>
<comment type="caution">
    <text evidence="13">The sequence shown here is derived from an EMBL/GenBank/DDBJ whole genome shotgun (WGS) entry which is preliminary data.</text>
</comment>
<comment type="similarity">
    <text evidence="4">Belongs to the RNase HII family. RnhC subfamily.</text>
</comment>
<gene>
    <name evidence="13" type="ORF">COT23_01820</name>
</gene>
<protein>
    <recommendedName>
        <fullName evidence="11">Ribonuclease</fullName>
        <ecNumber evidence="11">3.1.26.4</ecNumber>
    </recommendedName>
</protein>
<dbReference type="GO" id="GO:0003723">
    <property type="term" value="F:RNA binding"/>
    <property type="evidence" value="ECO:0007669"/>
    <property type="project" value="UniProtKB-UniRule"/>
</dbReference>
<comment type="subcellular location">
    <subcellularLocation>
        <location evidence="3">Cytoplasm</location>
    </subcellularLocation>
</comment>
<dbReference type="InterPro" id="IPR036397">
    <property type="entry name" value="RNaseH_sf"/>
</dbReference>
<dbReference type="InterPro" id="IPR001352">
    <property type="entry name" value="RNase_HII/HIII"/>
</dbReference>
<comment type="caution">
    <text evidence="10">Lacks conserved residue(s) required for the propagation of feature annotation.</text>
</comment>
<evidence type="ECO:0000256" key="1">
    <source>
        <dbReference type="ARBA" id="ARBA00000077"/>
    </source>
</evidence>
<dbReference type="GO" id="GO:0032299">
    <property type="term" value="C:ribonuclease H2 complex"/>
    <property type="evidence" value="ECO:0007669"/>
    <property type="project" value="TreeGrafter"/>
</dbReference>
<evidence type="ECO:0000256" key="3">
    <source>
        <dbReference type="ARBA" id="ARBA00004496"/>
    </source>
</evidence>
<evidence type="ECO:0000256" key="2">
    <source>
        <dbReference type="ARBA" id="ARBA00004065"/>
    </source>
</evidence>
<dbReference type="Gene3D" id="3.30.420.10">
    <property type="entry name" value="Ribonuclease H-like superfamily/Ribonuclease H"/>
    <property type="match status" value="1"/>
</dbReference>
<organism evidence="13 14">
    <name type="scientific">Candidatus Kaiserbacteria bacterium CG08_land_8_20_14_0_20_50_21</name>
    <dbReference type="NCBI Taxonomy" id="1974604"/>
    <lineage>
        <taxon>Bacteria</taxon>
        <taxon>Candidatus Kaiseribacteriota</taxon>
    </lineage>
</organism>
<evidence type="ECO:0000313" key="14">
    <source>
        <dbReference type="Proteomes" id="UP000228687"/>
    </source>
</evidence>
<reference evidence="14" key="1">
    <citation type="submission" date="2017-09" db="EMBL/GenBank/DDBJ databases">
        <title>Depth-based differentiation of microbial function through sediment-hosted aquifers and enrichment of novel symbionts in the deep terrestrial subsurface.</title>
        <authorList>
            <person name="Probst A.J."/>
            <person name="Ladd B."/>
            <person name="Jarett J.K."/>
            <person name="Geller-Mcgrath D.E."/>
            <person name="Sieber C.M.K."/>
            <person name="Emerson J.B."/>
            <person name="Anantharaman K."/>
            <person name="Thomas B.C."/>
            <person name="Malmstrom R."/>
            <person name="Stieglmeier M."/>
            <person name="Klingl A."/>
            <person name="Woyke T."/>
            <person name="Ryan C.M."/>
            <person name="Banfield J.F."/>
        </authorList>
    </citation>
    <scope>NUCLEOTIDE SEQUENCE [LARGE SCALE GENOMIC DNA]</scope>
</reference>
<dbReference type="SUPFAM" id="SSF53098">
    <property type="entry name" value="Ribonuclease H-like"/>
    <property type="match status" value="1"/>
</dbReference>
<proteinExistence type="inferred from homology"/>
<comment type="function">
    <text evidence="2 11">Endonuclease that specifically degrades the RNA of RNA-DNA hybrids.</text>
</comment>
<name>A0A2H0YXW4_9BACT</name>
<feature type="domain" description="RNase H type-2" evidence="12">
    <location>
        <begin position="2"/>
        <end position="47"/>
    </location>
</feature>
<dbReference type="GO" id="GO:0043137">
    <property type="term" value="P:DNA replication, removal of RNA primer"/>
    <property type="evidence" value="ECO:0007669"/>
    <property type="project" value="TreeGrafter"/>
</dbReference>
<dbReference type="PANTHER" id="PTHR10954">
    <property type="entry name" value="RIBONUCLEASE H2 SUBUNIT A"/>
    <property type="match status" value="1"/>
</dbReference>
<dbReference type="PANTHER" id="PTHR10954:SF23">
    <property type="entry name" value="RIBONUCLEASE"/>
    <property type="match status" value="1"/>
</dbReference>
<evidence type="ECO:0000256" key="5">
    <source>
        <dbReference type="ARBA" id="ARBA00022490"/>
    </source>
</evidence>
<dbReference type="InterPro" id="IPR024567">
    <property type="entry name" value="RNase_HII/HIII_dom"/>
</dbReference>
<dbReference type="Proteomes" id="UP000228687">
    <property type="component" value="Unassembled WGS sequence"/>
</dbReference>
<keyword evidence="8 11" id="KW-0255">Endonuclease</keyword>
<keyword evidence="5" id="KW-0963">Cytoplasm</keyword>
<dbReference type="GO" id="GO:0005737">
    <property type="term" value="C:cytoplasm"/>
    <property type="evidence" value="ECO:0007669"/>
    <property type="project" value="UniProtKB-SubCell"/>
</dbReference>
<dbReference type="PROSITE" id="PS51975">
    <property type="entry name" value="RNASE_H_2"/>
    <property type="match status" value="1"/>
</dbReference>
<dbReference type="Pfam" id="PF01351">
    <property type="entry name" value="RNase_HII"/>
    <property type="match status" value="1"/>
</dbReference>
<dbReference type="InterPro" id="IPR012337">
    <property type="entry name" value="RNaseH-like_sf"/>
</dbReference>
<evidence type="ECO:0000256" key="8">
    <source>
        <dbReference type="ARBA" id="ARBA00022759"/>
    </source>
</evidence>
<evidence type="ECO:0000259" key="12">
    <source>
        <dbReference type="PROSITE" id="PS51975"/>
    </source>
</evidence>
<dbReference type="EC" id="3.1.26.4" evidence="11"/>
<evidence type="ECO:0000256" key="9">
    <source>
        <dbReference type="ARBA" id="ARBA00022801"/>
    </source>
</evidence>
<dbReference type="EMBL" id="PEXT01000038">
    <property type="protein sequence ID" value="PIS43334.1"/>
    <property type="molecule type" value="Genomic_DNA"/>
</dbReference>
<keyword evidence="9 11" id="KW-0378">Hydrolase</keyword>